<dbReference type="PANTHER" id="PTHR47926:SF433">
    <property type="entry name" value="PENTATRICOPEPTIDE REPEAT-CONTAINING PROTEIN"/>
    <property type="match status" value="1"/>
</dbReference>
<dbReference type="FunFam" id="1.25.40.10:FF:000090">
    <property type="entry name" value="Pentatricopeptide repeat-containing protein, chloroplastic"/>
    <property type="match status" value="1"/>
</dbReference>
<dbReference type="InterPro" id="IPR046848">
    <property type="entry name" value="E_motif"/>
</dbReference>
<dbReference type="GO" id="GO:0003723">
    <property type="term" value="F:RNA binding"/>
    <property type="evidence" value="ECO:0007669"/>
    <property type="project" value="InterPro"/>
</dbReference>
<dbReference type="Proteomes" id="UP001157418">
    <property type="component" value="Unassembled WGS sequence"/>
</dbReference>
<dbReference type="AlphaFoldDB" id="A0AAU9NGT8"/>
<proteinExistence type="predicted"/>
<evidence type="ECO:0000256" key="1">
    <source>
        <dbReference type="ARBA" id="ARBA00022737"/>
    </source>
</evidence>
<feature type="repeat" description="PPR" evidence="2">
    <location>
        <begin position="371"/>
        <end position="405"/>
    </location>
</feature>
<sequence>MLYSNWSLNHFTAYTRNPQLRRTALFILGLSRGLSFTAHNVFDKSPQSHVTAFVQGNRLNKIPTKFELCTILNSCAKTQNFRLGSQIHAQILDIGFDQNLYINSSLVNMYAKCGAIVDAMKVFNGMEFHDQVSWTSIISGLSQNGQGKEAISLFKKMLRTQIIPNCFTYVSVISSCTKQESVSKCSELLHAHVIKLGHESNKFVISSLIDNYSKCGKMDKVVMLFEACIIKDSILLNSMISAYSHNLLGEEALKLFIKMHKENVSVSEHSLTSILDACGALTVLQQGKQIHALVTKTGSNQNTFIIGALINMYSKCGNIDEASHVFDQTVHKNNILWTSMMSAYAQSGRGLDALKIFDHLVMEKEIDFTPDHVCFTVVLTACNHSGLLEKGVDYFEKMRSYNLAPEIDQYACLIDLYARKGDLESARKVFDEMPFEGNAVMWSCFLSCCKEYGNVELGREAAYKLFELEPCSPVPYLILADICGAAGLWNEVGNIRKMMRENGVRKCVVGWSWVEVDNEVHVFSVGDLSHVRSDDIYLELEKLSLEMMSECSKQYNILISES</sequence>
<dbReference type="NCBIfam" id="TIGR00756">
    <property type="entry name" value="PPR"/>
    <property type="match status" value="5"/>
</dbReference>
<dbReference type="Pfam" id="PF20431">
    <property type="entry name" value="E_motif"/>
    <property type="match status" value="1"/>
</dbReference>
<gene>
    <name evidence="3" type="ORF">LVIROSA_LOCUS23298</name>
</gene>
<feature type="repeat" description="PPR" evidence="2">
    <location>
        <begin position="406"/>
        <end position="440"/>
    </location>
</feature>
<dbReference type="Gene3D" id="1.25.40.10">
    <property type="entry name" value="Tetratricopeptide repeat domain"/>
    <property type="match status" value="4"/>
</dbReference>
<evidence type="ECO:0000256" key="2">
    <source>
        <dbReference type="PROSITE-ProRule" id="PRU00708"/>
    </source>
</evidence>
<name>A0AAU9NGT8_9ASTR</name>
<keyword evidence="1" id="KW-0677">Repeat</keyword>
<organism evidence="3 4">
    <name type="scientific">Lactuca virosa</name>
    <dbReference type="NCBI Taxonomy" id="75947"/>
    <lineage>
        <taxon>Eukaryota</taxon>
        <taxon>Viridiplantae</taxon>
        <taxon>Streptophyta</taxon>
        <taxon>Embryophyta</taxon>
        <taxon>Tracheophyta</taxon>
        <taxon>Spermatophyta</taxon>
        <taxon>Magnoliopsida</taxon>
        <taxon>eudicotyledons</taxon>
        <taxon>Gunneridae</taxon>
        <taxon>Pentapetalae</taxon>
        <taxon>asterids</taxon>
        <taxon>campanulids</taxon>
        <taxon>Asterales</taxon>
        <taxon>Asteraceae</taxon>
        <taxon>Cichorioideae</taxon>
        <taxon>Cichorieae</taxon>
        <taxon>Lactucinae</taxon>
        <taxon>Lactuca</taxon>
    </lineage>
</organism>
<dbReference type="PROSITE" id="PS51375">
    <property type="entry name" value="PPR"/>
    <property type="match status" value="4"/>
</dbReference>
<evidence type="ECO:0008006" key="5">
    <source>
        <dbReference type="Google" id="ProtNLM"/>
    </source>
</evidence>
<dbReference type="GO" id="GO:0009451">
    <property type="term" value="P:RNA modification"/>
    <property type="evidence" value="ECO:0007669"/>
    <property type="project" value="InterPro"/>
</dbReference>
<dbReference type="SUPFAM" id="SSF48452">
    <property type="entry name" value="TPR-like"/>
    <property type="match status" value="1"/>
</dbReference>
<reference evidence="3 4" key="1">
    <citation type="submission" date="2022-01" db="EMBL/GenBank/DDBJ databases">
        <authorList>
            <person name="Xiong W."/>
            <person name="Schranz E."/>
        </authorList>
    </citation>
    <scope>NUCLEOTIDE SEQUENCE [LARGE SCALE GENOMIC DNA]</scope>
</reference>
<feature type="repeat" description="PPR" evidence="2">
    <location>
        <begin position="130"/>
        <end position="164"/>
    </location>
</feature>
<protein>
    <recommendedName>
        <fullName evidence="5">Pentacotripeptide-repeat region of PRORP domain-containing protein</fullName>
    </recommendedName>
</protein>
<dbReference type="EMBL" id="CAKMRJ010004445">
    <property type="protein sequence ID" value="CAH1436951.1"/>
    <property type="molecule type" value="Genomic_DNA"/>
</dbReference>
<dbReference type="Pfam" id="PF13041">
    <property type="entry name" value="PPR_2"/>
    <property type="match status" value="2"/>
</dbReference>
<dbReference type="PANTHER" id="PTHR47926">
    <property type="entry name" value="PENTATRICOPEPTIDE REPEAT-CONTAINING PROTEIN"/>
    <property type="match status" value="1"/>
</dbReference>
<dbReference type="InterPro" id="IPR011990">
    <property type="entry name" value="TPR-like_helical_dom_sf"/>
</dbReference>
<accession>A0AAU9NGT8</accession>
<feature type="repeat" description="PPR" evidence="2">
    <location>
        <begin position="232"/>
        <end position="266"/>
    </location>
</feature>
<dbReference type="FunFam" id="1.25.40.10:FF:000344">
    <property type="entry name" value="Pentatricopeptide repeat-containing protein"/>
    <property type="match status" value="1"/>
</dbReference>
<dbReference type="Pfam" id="PF01535">
    <property type="entry name" value="PPR"/>
    <property type="match status" value="6"/>
</dbReference>
<evidence type="ECO:0000313" key="4">
    <source>
        <dbReference type="Proteomes" id="UP001157418"/>
    </source>
</evidence>
<keyword evidence="4" id="KW-1185">Reference proteome</keyword>
<comment type="caution">
    <text evidence="3">The sequence shown here is derived from an EMBL/GenBank/DDBJ whole genome shotgun (WGS) entry which is preliminary data.</text>
</comment>
<evidence type="ECO:0000313" key="3">
    <source>
        <dbReference type="EMBL" id="CAH1436951.1"/>
    </source>
</evidence>
<dbReference type="InterPro" id="IPR002885">
    <property type="entry name" value="PPR_rpt"/>
</dbReference>
<dbReference type="InterPro" id="IPR046960">
    <property type="entry name" value="PPR_At4g14850-like_plant"/>
</dbReference>